<keyword evidence="5" id="KW-0472">Membrane</keyword>
<keyword evidence="4" id="KW-1133">Transmembrane helix</keyword>
<dbReference type="SUPFAM" id="SSF117892">
    <property type="entry name" value="Band 7/SPFH domain"/>
    <property type="match status" value="1"/>
</dbReference>
<keyword evidence="9" id="KW-1185">Reference proteome</keyword>
<protein>
    <submittedName>
        <fullName evidence="8">SPFH/Band 7/PHB domain protein</fullName>
    </submittedName>
</protein>
<evidence type="ECO:0000256" key="2">
    <source>
        <dbReference type="ARBA" id="ARBA00008164"/>
    </source>
</evidence>
<dbReference type="InterPro" id="IPR001972">
    <property type="entry name" value="Stomatin_HflK_fam"/>
</dbReference>
<dbReference type="RefSeq" id="WP_272737865.1">
    <property type="nucleotide sequence ID" value="NZ_CP116942.1"/>
</dbReference>
<feature type="region of interest" description="Disordered" evidence="6">
    <location>
        <begin position="311"/>
        <end position="390"/>
    </location>
</feature>
<evidence type="ECO:0000259" key="7">
    <source>
        <dbReference type="SMART" id="SM00244"/>
    </source>
</evidence>
<dbReference type="AlphaFoldDB" id="A0AAF0BWQ6"/>
<evidence type="ECO:0000256" key="4">
    <source>
        <dbReference type="ARBA" id="ARBA00022989"/>
    </source>
</evidence>
<keyword evidence="3" id="KW-0812">Transmembrane</keyword>
<dbReference type="PANTHER" id="PTHR43327">
    <property type="entry name" value="STOMATIN-LIKE PROTEIN 2, MITOCHONDRIAL"/>
    <property type="match status" value="1"/>
</dbReference>
<dbReference type="PROSITE" id="PS01270">
    <property type="entry name" value="BAND_7"/>
    <property type="match status" value="1"/>
</dbReference>
<sequence>MEPVLLAVLVVLAILLFIYVVSGVRIVRPFQRGVKEQLGKYQETLDPGLRLIIPFIQTIKTVDMREQVVDVPPQEVITSDNVVVSVDAVIYYEPTDPQRLVYNVANFLLAVTKLAQTNLRNVIGDMQLDDALTSREKINVDLREILDDATDKWGVRVVRVEIQRIDPPPDVMASMHEQMKAERTRRAVVLEADGRRAAAVTTAEGEKASAILTAEAFKQRQILQAQGEAEATRARADAERYRQLTVADGEAEAIREIYGAIHEGDPSTDLLAVKYFEALEKMADGQATKIFMPAELTGLAGSVSAIGEMISGVTSEDSDEERRARAERAAASRGERAERREAHRAEIAAKSAEREEQQAAVVAEAERLADELPSMPESPDLPPPPELGGR</sequence>
<dbReference type="Gene3D" id="3.30.479.30">
    <property type="entry name" value="Band 7 domain"/>
    <property type="match status" value="1"/>
</dbReference>
<dbReference type="Proteomes" id="UP001216390">
    <property type="component" value="Chromosome"/>
</dbReference>
<evidence type="ECO:0000256" key="6">
    <source>
        <dbReference type="SAM" id="MobiDB-lite"/>
    </source>
</evidence>
<dbReference type="InterPro" id="IPR036013">
    <property type="entry name" value="Band_7/SPFH_dom_sf"/>
</dbReference>
<dbReference type="InterPro" id="IPR050710">
    <property type="entry name" value="Band7/mec-2_domain"/>
</dbReference>
<feature type="compositionally biased region" description="Basic and acidic residues" evidence="6">
    <location>
        <begin position="320"/>
        <end position="357"/>
    </location>
</feature>
<dbReference type="GO" id="GO:0098552">
    <property type="term" value="C:side of membrane"/>
    <property type="evidence" value="ECO:0007669"/>
    <property type="project" value="UniProtKB-ARBA"/>
</dbReference>
<reference evidence="8" key="1">
    <citation type="submission" date="2023-01" db="EMBL/GenBank/DDBJ databases">
        <title>The diversity of Class Acidimicrobiia in South China Sea sediment environments and the proposal of Iamia marina sp. nov., a novel species of the genus Iamia.</title>
        <authorList>
            <person name="He Y."/>
            <person name="Tian X."/>
        </authorList>
    </citation>
    <scope>NUCLEOTIDE SEQUENCE</scope>
    <source>
        <strain evidence="8">DSM 19957</strain>
    </source>
</reference>
<dbReference type="PRINTS" id="PR00721">
    <property type="entry name" value="STOMATIN"/>
</dbReference>
<dbReference type="PANTHER" id="PTHR43327:SF10">
    <property type="entry name" value="STOMATIN-LIKE PROTEIN 2, MITOCHONDRIAL"/>
    <property type="match status" value="1"/>
</dbReference>
<dbReference type="GO" id="GO:0005886">
    <property type="term" value="C:plasma membrane"/>
    <property type="evidence" value="ECO:0007669"/>
    <property type="project" value="UniProtKB-ARBA"/>
</dbReference>
<dbReference type="InterPro" id="IPR001107">
    <property type="entry name" value="Band_7"/>
</dbReference>
<accession>A0AAF0BWQ6</accession>
<dbReference type="EMBL" id="CP116942">
    <property type="protein sequence ID" value="WCO68348.1"/>
    <property type="molecule type" value="Genomic_DNA"/>
</dbReference>
<evidence type="ECO:0000313" key="9">
    <source>
        <dbReference type="Proteomes" id="UP001216390"/>
    </source>
</evidence>
<evidence type="ECO:0000256" key="3">
    <source>
        <dbReference type="ARBA" id="ARBA00022692"/>
    </source>
</evidence>
<dbReference type="KEGG" id="ima:PO878_06355"/>
<dbReference type="CDD" id="cd08829">
    <property type="entry name" value="SPFH_paraslipin"/>
    <property type="match status" value="1"/>
</dbReference>
<dbReference type="InterPro" id="IPR018080">
    <property type="entry name" value="Band_7/stomatin-like_CS"/>
</dbReference>
<comment type="similarity">
    <text evidence="2">Belongs to the band 7/mec-2 family.</text>
</comment>
<feature type="domain" description="Band 7" evidence="7">
    <location>
        <begin position="22"/>
        <end position="179"/>
    </location>
</feature>
<evidence type="ECO:0000313" key="8">
    <source>
        <dbReference type="EMBL" id="WCO68348.1"/>
    </source>
</evidence>
<feature type="compositionally biased region" description="Pro residues" evidence="6">
    <location>
        <begin position="379"/>
        <end position="390"/>
    </location>
</feature>
<dbReference type="FunFam" id="3.30.479.30:FF:000004">
    <property type="entry name" value="Putative membrane protease family, stomatin"/>
    <property type="match status" value="1"/>
</dbReference>
<name>A0AAF0BWQ6_9ACTN</name>
<evidence type="ECO:0000256" key="1">
    <source>
        <dbReference type="ARBA" id="ARBA00004167"/>
    </source>
</evidence>
<comment type="subcellular location">
    <subcellularLocation>
        <location evidence="1">Membrane</location>
        <topology evidence="1">Single-pass membrane protein</topology>
    </subcellularLocation>
</comment>
<organism evidence="8 9">
    <name type="scientific">Iamia majanohamensis</name>
    <dbReference type="NCBI Taxonomy" id="467976"/>
    <lineage>
        <taxon>Bacteria</taxon>
        <taxon>Bacillati</taxon>
        <taxon>Actinomycetota</taxon>
        <taxon>Acidimicrobiia</taxon>
        <taxon>Acidimicrobiales</taxon>
        <taxon>Iamiaceae</taxon>
        <taxon>Iamia</taxon>
    </lineage>
</organism>
<dbReference type="SMART" id="SM00244">
    <property type="entry name" value="PHB"/>
    <property type="match status" value="1"/>
</dbReference>
<dbReference type="Pfam" id="PF01145">
    <property type="entry name" value="Band_7"/>
    <property type="match status" value="1"/>
</dbReference>
<gene>
    <name evidence="8" type="ORF">PO878_06355</name>
</gene>
<proteinExistence type="inferred from homology"/>
<evidence type="ECO:0000256" key="5">
    <source>
        <dbReference type="ARBA" id="ARBA00023136"/>
    </source>
</evidence>